<dbReference type="EMBL" id="AYKW01000017">
    <property type="protein sequence ID" value="PIL29897.1"/>
    <property type="molecule type" value="Genomic_DNA"/>
</dbReference>
<evidence type="ECO:0000313" key="2">
    <source>
        <dbReference type="Proteomes" id="UP000230002"/>
    </source>
</evidence>
<keyword evidence="2" id="KW-1185">Reference proteome</keyword>
<sequence>MVAETQVMLDHYWSKRRHPGQQWPYSPFALVALPKRRVGRLHGLERWASFARVWSPYGLRQEFLPHSIPPHPSIPRYPLVDSTLSHHFHIFDSERWVRRRLPLMPVDRPTFQVGVLCPGLVGVRPTSRAHPPSLPFPPLRERRRPLIVRRVASMIIIN</sequence>
<accession>A0A2G8S841</accession>
<protein>
    <submittedName>
        <fullName evidence="1">Uncharacterized protein</fullName>
    </submittedName>
</protein>
<dbReference type="AlphaFoldDB" id="A0A2G8S841"/>
<name>A0A2G8S841_9APHY</name>
<gene>
    <name evidence="1" type="ORF">GSI_07807</name>
</gene>
<proteinExistence type="predicted"/>
<comment type="caution">
    <text evidence="1">The sequence shown here is derived from an EMBL/GenBank/DDBJ whole genome shotgun (WGS) entry which is preliminary data.</text>
</comment>
<evidence type="ECO:0000313" key="1">
    <source>
        <dbReference type="EMBL" id="PIL29897.1"/>
    </source>
</evidence>
<dbReference type="Proteomes" id="UP000230002">
    <property type="component" value="Unassembled WGS sequence"/>
</dbReference>
<organism evidence="1 2">
    <name type="scientific">Ganoderma sinense ZZ0214-1</name>
    <dbReference type="NCBI Taxonomy" id="1077348"/>
    <lineage>
        <taxon>Eukaryota</taxon>
        <taxon>Fungi</taxon>
        <taxon>Dikarya</taxon>
        <taxon>Basidiomycota</taxon>
        <taxon>Agaricomycotina</taxon>
        <taxon>Agaricomycetes</taxon>
        <taxon>Polyporales</taxon>
        <taxon>Polyporaceae</taxon>
        <taxon>Ganoderma</taxon>
    </lineage>
</organism>
<reference evidence="1 2" key="1">
    <citation type="journal article" date="2015" name="Sci. Rep.">
        <title>Chromosome-level genome map provides insights into diverse defense mechanisms in the medicinal fungus Ganoderma sinense.</title>
        <authorList>
            <person name="Zhu Y."/>
            <person name="Xu J."/>
            <person name="Sun C."/>
            <person name="Zhou S."/>
            <person name="Xu H."/>
            <person name="Nelson D.R."/>
            <person name="Qian J."/>
            <person name="Song J."/>
            <person name="Luo H."/>
            <person name="Xiang L."/>
            <person name="Li Y."/>
            <person name="Xu Z."/>
            <person name="Ji A."/>
            <person name="Wang L."/>
            <person name="Lu S."/>
            <person name="Hayward A."/>
            <person name="Sun W."/>
            <person name="Li X."/>
            <person name="Schwartz D.C."/>
            <person name="Wang Y."/>
            <person name="Chen S."/>
        </authorList>
    </citation>
    <scope>NUCLEOTIDE SEQUENCE [LARGE SCALE GENOMIC DNA]</scope>
    <source>
        <strain evidence="1 2">ZZ0214-1</strain>
    </source>
</reference>